<evidence type="ECO:0000313" key="3">
    <source>
        <dbReference type="EMBL" id="KAK3208191.1"/>
    </source>
</evidence>
<dbReference type="PANTHER" id="PTHR15496">
    <property type="entry name" value="GENERAL TRANSCRIPTION FACTOR 3C POLYPEPTIDE 4 FAMILY"/>
    <property type="match status" value="1"/>
</dbReference>
<reference evidence="3 4" key="1">
    <citation type="submission" date="2021-02" db="EMBL/GenBank/DDBJ databases">
        <title>Genome assembly of Pseudopithomyces chartarum.</title>
        <authorList>
            <person name="Jauregui R."/>
            <person name="Singh J."/>
            <person name="Voisey C."/>
        </authorList>
    </citation>
    <scope>NUCLEOTIDE SEQUENCE [LARGE SCALE GENOMIC DNA]</scope>
    <source>
        <strain evidence="3 4">AGR01</strain>
    </source>
</reference>
<proteinExistence type="predicted"/>
<name>A0AAN6RG46_9PLEO</name>
<gene>
    <name evidence="3" type="ORF">GRF29_96g1717446</name>
</gene>
<dbReference type="AlphaFoldDB" id="A0AAN6RG46"/>
<organism evidence="3 4">
    <name type="scientific">Pseudopithomyces chartarum</name>
    <dbReference type="NCBI Taxonomy" id="1892770"/>
    <lineage>
        <taxon>Eukaryota</taxon>
        <taxon>Fungi</taxon>
        <taxon>Dikarya</taxon>
        <taxon>Ascomycota</taxon>
        <taxon>Pezizomycotina</taxon>
        <taxon>Dothideomycetes</taxon>
        <taxon>Pleosporomycetidae</taxon>
        <taxon>Pleosporales</taxon>
        <taxon>Massarineae</taxon>
        <taxon>Didymosphaeriaceae</taxon>
        <taxon>Pseudopithomyces</taxon>
    </lineage>
</organism>
<evidence type="ECO:0000259" key="2">
    <source>
        <dbReference type="Pfam" id="PF12657"/>
    </source>
</evidence>
<comment type="caution">
    <text evidence="3">The sequence shown here is derived from an EMBL/GenBank/DDBJ whole genome shotgun (WGS) entry which is preliminary data.</text>
</comment>
<evidence type="ECO:0000313" key="4">
    <source>
        <dbReference type="Proteomes" id="UP001280581"/>
    </source>
</evidence>
<keyword evidence="4" id="KW-1185">Reference proteome</keyword>
<dbReference type="GO" id="GO:0006384">
    <property type="term" value="P:transcription initiation at RNA polymerase III promoter"/>
    <property type="evidence" value="ECO:0007669"/>
    <property type="project" value="InterPro"/>
</dbReference>
<dbReference type="GO" id="GO:0000127">
    <property type="term" value="C:transcription factor TFIIIC complex"/>
    <property type="evidence" value="ECO:0007669"/>
    <property type="project" value="InterPro"/>
</dbReference>
<protein>
    <recommendedName>
        <fullName evidence="2">Transcription factor IIIC 90kDa subunit N-terminal domain-containing protein</fullName>
    </recommendedName>
</protein>
<dbReference type="InterPro" id="IPR024761">
    <property type="entry name" value="TFIIIC_delta_N"/>
</dbReference>
<evidence type="ECO:0000256" key="1">
    <source>
        <dbReference type="SAM" id="MobiDB-lite"/>
    </source>
</evidence>
<dbReference type="Pfam" id="PF12657">
    <property type="entry name" value="TFIIIC_delta"/>
    <property type="match status" value="1"/>
</dbReference>
<sequence length="653" mass="71125">MSDTTTLGCWPACIDAIDWSVDGIIAVASEEQVELLLPQTKSNDTENESSPWRHIPLPVSWFTPEELPEKAAAPVPTYSIGEEISISAPVSISWSPPGIAQHRRCALGVLTSSLALGVWASDGKVDEAESWKRKLVVNDALVEYFSDANDGGSSLVGDVEERLRLRTRIRCFDWGPLLPGPHAGGVLGTHATWGRPVVAVANDDNQIALVTVESPTTTLGAAEEWSGRVVCDFSVGPEQEAVAEPTTFDEIMQQQRYVSQIAWSPWTTEGETQYSVLVYATNGDVRARTITYRGETIDIENEEVVYPDINPRYAGLMKWSPKVEEGGKVTLAIFTPDNVTVLTISAPNASILTRREHDLDGRWDEISGAIWDHTSATPHLHFSSLQETLKYPTTLSVSPSSLTPAPHPHWRDQLTDTQSLFSAQHELKGNVRVKIWGLAVSPLGDYIATCSTIHPSDAIEYGPPNERRTSIAIYRVSSTPQPHPPIPSLPYSAEGLAFSLRKWVEATPGTAPPLSTISSLANQLCDAHWRPGTLPEVPPFAGEEDIRPVIAALKQSIVLNPNSVKDRITYLTSLICTPDIPTDLPRTLLAYRLAEGMSHLPPSITNATPFSSEIATHHSHVVSLISSLISSSSSPLHPKTHPIPASSARLPSR</sequence>
<dbReference type="GO" id="GO:0004402">
    <property type="term" value="F:histone acetyltransferase activity"/>
    <property type="evidence" value="ECO:0007669"/>
    <property type="project" value="InterPro"/>
</dbReference>
<dbReference type="PANTHER" id="PTHR15496:SF2">
    <property type="entry name" value="GENERAL TRANSCRIPTION FACTOR 3C POLYPEPTIDE 4"/>
    <property type="match status" value="1"/>
</dbReference>
<accession>A0AAN6RG46</accession>
<dbReference type="InterPro" id="IPR044230">
    <property type="entry name" value="GTF3C4"/>
</dbReference>
<dbReference type="EMBL" id="WVTA01000008">
    <property type="protein sequence ID" value="KAK3208191.1"/>
    <property type="molecule type" value="Genomic_DNA"/>
</dbReference>
<feature type="domain" description="Transcription factor IIIC 90kDa subunit N-terminal" evidence="2">
    <location>
        <begin position="19"/>
        <end position="473"/>
    </location>
</feature>
<dbReference type="Proteomes" id="UP001280581">
    <property type="component" value="Unassembled WGS sequence"/>
</dbReference>
<feature type="region of interest" description="Disordered" evidence="1">
    <location>
        <begin position="631"/>
        <end position="653"/>
    </location>
</feature>